<keyword evidence="2" id="KW-0349">Heme</keyword>
<dbReference type="GO" id="GO:0046872">
    <property type="term" value="F:metal ion binding"/>
    <property type="evidence" value="ECO:0007669"/>
    <property type="project" value="UniProtKB-KW"/>
</dbReference>
<organism evidence="6 7">
    <name type="scientific">Leptospira sarikeiensis</name>
    <dbReference type="NCBI Taxonomy" id="2484943"/>
    <lineage>
        <taxon>Bacteria</taxon>
        <taxon>Pseudomonadati</taxon>
        <taxon>Spirochaetota</taxon>
        <taxon>Spirochaetia</taxon>
        <taxon>Leptospirales</taxon>
        <taxon>Leptospiraceae</taxon>
        <taxon>Leptospira</taxon>
    </lineage>
</organism>
<dbReference type="AlphaFoldDB" id="A0A4R9KBF5"/>
<dbReference type="EMBL" id="RQGF01000012">
    <property type="protein sequence ID" value="TGL63351.1"/>
    <property type="molecule type" value="Genomic_DNA"/>
</dbReference>
<evidence type="ECO:0000313" key="6">
    <source>
        <dbReference type="EMBL" id="TGL63351.1"/>
    </source>
</evidence>
<dbReference type="SUPFAM" id="SSF46458">
    <property type="entry name" value="Globin-like"/>
    <property type="match status" value="1"/>
</dbReference>
<dbReference type="PANTHER" id="PTHR47366:SF1">
    <property type="entry name" value="TWO-ON-TWO HEMOGLOBIN-3"/>
    <property type="match status" value="1"/>
</dbReference>
<dbReference type="InterPro" id="IPR012292">
    <property type="entry name" value="Globin/Proto"/>
</dbReference>
<comment type="similarity">
    <text evidence="5">Belongs to the truncated hemoglobin family. Group II subfamily.</text>
</comment>
<dbReference type="Pfam" id="PF01152">
    <property type="entry name" value="Bac_globin"/>
    <property type="match status" value="1"/>
</dbReference>
<evidence type="ECO:0000256" key="4">
    <source>
        <dbReference type="ARBA" id="ARBA00023004"/>
    </source>
</evidence>
<dbReference type="GO" id="GO:0005344">
    <property type="term" value="F:oxygen carrier activity"/>
    <property type="evidence" value="ECO:0007669"/>
    <property type="project" value="InterPro"/>
</dbReference>
<keyword evidence="4" id="KW-0408">Iron</keyword>
<dbReference type="Proteomes" id="UP000297762">
    <property type="component" value="Unassembled WGS sequence"/>
</dbReference>
<dbReference type="InterPro" id="IPR009050">
    <property type="entry name" value="Globin-like_sf"/>
</dbReference>
<comment type="caution">
    <text evidence="6">The sequence shown here is derived from an EMBL/GenBank/DDBJ whole genome shotgun (WGS) entry which is preliminary data.</text>
</comment>
<accession>A0A4R9KBF5</accession>
<dbReference type="InterPro" id="IPR001486">
    <property type="entry name" value="Hemoglobin_trunc"/>
</dbReference>
<gene>
    <name evidence="6" type="ORF">EHQ64_05160</name>
</gene>
<evidence type="ECO:0000256" key="2">
    <source>
        <dbReference type="ARBA" id="ARBA00022617"/>
    </source>
</evidence>
<keyword evidence="7" id="KW-1185">Reference proteome</keyword>
<reference evidence="6" key="1">
    <citation type="journal article" date="2019" name="PLoS Negl. Trop. Dis.">
        <title>Revisiting the worldwide diversity of Leptospira species in the environment.</title>
        <authorList>
            <person name="Vincent A.T."/>
            <person name="Schiettekatte O."/>
            <person name="Bourhy P."/>
            <person name="Veyrier F.J."/>
            <person name="Picardeau M."/>
        </authorList>
    </citation>
    <scope>NUCLEOTIDE SEQUENCE [LARGE SCALE GENOMIC DNA]</scope>
    <source>
        <strain evidence="6">201702455</strain>
    </source>
</reference>
<protein>
    <submittedName>
        <fullName evidence="6">Bacitracin resistance protein BacA</fullName>
    </submittedName>
</protein>
<dbReference type="GO" id="GO:0020037">
    <property type="term" value="F:heme binding"/>
    <property type="evidence" value="ECO:0007669"/>
    <property type="project" value="InterPro"/>
</dbReference>
<dbReference type="InterPro" id="IPR044203">
    <property type="entry name" value="GlbO/GLB3-like"/>
</dbReference>
<dbReference type="GO" id="GO:0019825">
    <property type="term" value="F:oxygen binding"/>
    <property type="evidence" value="ECO:0007669"/>
    <property type="project" value="InterPro"/>
</dbReference>
<evidence type="ECO:0000256" key="5">
    <source>
        <dbReference type="ARBA" id="ARBA00034496"/>
    </source>
</evidence>
<keyword evidence="3" id="KW-0479">Metal-binding</keyword>
<proteinExistence type="inferred from homology"/>
<dbReference type="PANTHER" id="PTHR47366">
    <property type="entry name" value="TWO-ON-TWO HEMOGLOBIN-3"/>
    <property type="match status" value="1"/>
</dbReference>
<sequence length="143" mass="16751">MSDSNFYMPPGGPPPPSPRLRELYEKVGEDPIRELVSNFYDQIASSDILWMFPENLEESKVRSADFMVQVLGGPPYYVQKYGPPRMRARHLPFPIDEKARRVWLSCYRKAIKDWQADEESKEILWQFLQDFSSWMVNKASSVD</sequence>
<dbReference type="Gene3D" id="1.10.490.10">
    <property type="entry name" value="Globins"/>
    <property type="match status" value="1"/>
</dbReference>
<keyword evidence="1" id="KW-0813">Transport</keyword>
<evidence type="ECO:0000256" key="3">
    <source>
        <dbReference type="ARBA" id="ARBA00022723"/>
    </source>
</evidence>
<dbReference type="RefSeq" id="WP_135648435.1">
    <property type="nucleotide sequence ID" value="NZ_RQGF01000012.1"/>
</dbReference>
<name>A0A4R9KBF5_9LEPT</name>
<dbReference type="OrthoDB" id="9790913at2"/>
<evidence type="ECO:0000313" key="7">
    <source>
        <dbReference type="Proteomes" id="UP000297762"/>
    </source>
</evidence>
<evidence type="ECO:0000256" key="1">
    <source>
        <dbReference type="ARBA" id="ARBA00022448"/>
    </source>
</evidence>